<gene>
    <name evidence="2" type="ORF">JCM9157_3423</name>
</gene>
<dbReference type="AlphaFoldDB" id="W4QY71"/>
<keyword evidence="1" id="KW-1133">Transmembrane helix</keyword>
<feature type="transmembrane region" description="Helical" evidence="1">
    <location>
        <begin position="24"/>
        <end position="43"/>
    </location>
</feature>
<comment type="caution">
    <text evidence="2">The sequence shown here is derived from an EMBL/GenBank/DDBJ whole genome shotgun (WGS) entry which is preliminary data.</text>
</comment>
<evidence type="ECO:0000313" key="2">
    <source>
        <dbReference type="EMBL" id="GAE36264.1"/>
    </source>
</evidence>
<dbReference type="EMBL" id="BAUV01000031">
    <property type="protein sequence ID" value="GAE36264.1"/>
    <property type="molecule type" value="Genomic_DNA"/>
</dbReference>
<reference evidence="2 3" key="1">
    <citation type="journal article" date="2014" name="Genome Announc.">
        <title>Draft Genome Sequences of Three Alkaliphilic Bacillus Strains, Bacillus wakoensis JCM 9140T, Bacillus akibai JCM 9157T, and Bacillus hemicellulosilyticus JCM 9152T.</title>
        <authorList>
            <person name="Yuki M."/>
            <person name="Oshima K."/>
            <person name="Suda W."/>
            <person name="Oshida Y."/>
            <person name="Kitamura K."/>
            <person name="Iida T."/>
            <person name="Hattori M."/>
            <person name="Ohkuma M."/>
        </authorList>
    </citation>
    <scope>NUCLEOTIDE SEQUENCE [LARGE SCALE GENOMIC DNA]</scope>
    <source>
        <strain evidence="2 3">JCM 9157</strain>
    </source>
</reference>
<keyword evidence="3" id="KW-1185">Reference proteome</keyword>
<evidence type="ECO:0000256" key="1">
    <source>
        <dbReference type="SAM" id="Phobius"/>
    </source>
</evidence>
<organism evidence="2 3">
    <name type="scientific">Halalkalibacter akibai (strain ATCC 43226 / DSM 21942 / CIP 109018 / JCM 9157 / 1139)</name>
    <name type="common">Bacillus akibai</name>
    <dbReference type="NCBI Taxonomy" id="1236973"/>
    <lineage>
        <taxon>Bacteria</taxon>
        <taxon>Bacillati</taxon>
        <taxon>Bacillota</taxon>
        <taxon>Bacilli</taxon>
        <taxon>Bacillales</taxon>
        <taxon>Bacillaceae</taxon>
        <taxon>Halalkalibacter</taxon>
    </lineage>
</organism>
<accession>W4QY71</accession>
<name>W4QY71_HALA3</name>
<evidence type="ECO:0000313" key="3">
    <source>
        <dbReference type="Proteomes" id="UP000018896"/>
    </source>
</evidence>
<keyword evidence="1" id="KW-0472">Membrane</keyword>
<dbReference type="STRING" id="1236973.JCM9157_3423"/>
<dbReference type="Proteomes" id="UP000018896">
    <property type="component" value="Unassembled WGS sequence"/>
</dbReference>
<protein>
    <submittedName>
        <fullName evidence="2">Uncharacterized protein</fullName>
    </submittedName>
</protein>
<sequence>MVVLVVLFQLTGIALLFFDWQWAIIAFVLYGITVVILITVYIVERRKEKKEEIDYDDCDY</sequence>
<proteinExistence type="predicted"/>
<keyword evidence="1" id="KW-0812">Transmembrane</keyword>